<dbReference type="EMBL" id="GFTR01000752">
    <property type="protein sequence ID" value="JAW15674.1"/>
    <property type="molecule type" value="Transcribed_RNA"/>
</dbReference>
<sequence length="78" mass="8558">MPLLWAMSRFWIPSPVMAQTVLNPVFGIKKCQKLQVNGGSDRTGLALGLLLSHGLSLDQFASLAPMENLVSARRPSFF</sequence>
<organism evidence="2">
    <name type="scientific">Panstrongylus lignarius</name>
    <dbReference type="NCBI Taxonomy" id="156445"/>
    <lineage>
        <taxon>Eukaryota</taxon>
        <taxon>Metazoa</taxon>
        <taxon>Ecdysozoa</taxon>
        <taxon>Arthropoda</taxon>
        <taxon>Hexapoda</taxon>
        <taxon>Insecta</taxon>
        <taxon>Pterygota</taxon>
        <taxon>Neoptera</taxon>
        <taxon>Paraneoptera</taxon>
        <taxon>Hemiptera</taxon>
        <taxon>Heteroptera</taxon>
        <taxon>Panheteroptera</taxon>
        <taxon>Cimicomorpha</taxon>
        <taxon>Reduviidae</taxon>
        <taxon>Triatominae</taxon>
        <taxon>Panstrongylus</taxon>
    </lineage>
</organism>
<name>A0A224XWQ2_9HEMI</name>
<protein>
    <submittedName>
        <fullName evidence="2">Putative secreted protein</fullName>
    </submittedName>
</protein>
<proteinExistence type="predicted"/>
<evidence type="ECO:0000256" key="1">
    <source>
        <dbReference type="SAM" id="SignalP"/>
    </source>
</evidence>
<evidence type="ECO:0000313" key="2">
    <source>
        <dbReference type="EMBL" id="JAW15674.1"/>
    </source>
</evidence>
<dbReference type="AlphaFoldDB" id="A0A224XWQ2"/>
<feature type="chain" id="PRO_5012668747" evidence="1">
    <location>
        <begin position="19"/>
        <end position="78"/>
    </location>
</feature>
<reference evidence="2" key="1">
    <citation type="journal article" date="2018" name="PLoS Negl. Trop. Dis.">
        <title>An insight into the salivary gland and fat body transcriptome of Panstrongylus lignarius (Hemiptera: Heteroptera), the main vector of Chagas disease in Peru.</title>
        <authorList>
            <person name="Nevoa J.C."/>
            <person name="Mendes M.T."/>
            <person name="da Silva M.V."/>
            <person name="Soares S.C."/>
            <person name="Oliveira C.J.F."/>
            <person name="Ribeiro J.M.C."/>
        </authorList>
    </citation>
    <scope>NUCLEOTIDE SEQUENCE</scope>
</reference>
<keyword evidence="1" id="KW-0732">Signal</keyword>
<feature type="signal peptide" evidence="1">
    <location>
        <begin position="1"/>
        <end position="18"/>
    </location>
</feature>
<accession>A0A224XWQ2</accession>